<dbReference type="Pfam" id="PF20431">
    <property type="entry name" value="E_motif"/>
    <property type="match status" value="1"/>
</dbReference>
<dbReference type="GO" id="GO:0003723">
    <property type="term" value="F:RNA binding"/>
    <property type="evidence" value="ECO:0000318"/>
    <property type="project" value="GO_Central"/>
</dbReference>
<feature type="repeat" description="PPR" evidence="2">
    <location>
        <begin position="182"/>
        <end position="216"/>
    </location>
</feature>
<keyword evidence="5" id="KW-1185">Reference proteome</keyword>
<organism evidence="4 5">
    <name type="scientific">Zostera marina</name>
    <name type="common">Eelgrass</name>
    <dbReference type="NCBI Taxonomy" id="29655"/>
    <lineage>
        <taxon>Eukaryota</taxon>
        <taxon>Viridiplantae</taxon>
        <taxon>Streptophyta</taxon>
        <taxon>Embryophyta</taxon>
        <taxon>Tracheophyta</taxon>
        <taxon>Spermatophyta</taxon>
        <taxon>Magnoliopsida</taxon>
        <taxon>Liliopsida</taxon>
        <taxon>Zosteraceae</taxon>
        <taxon>Zostera</taxon>
    </lineage>
</organism>
<evidence type="ECO:0000256" key="1">
    <source>
        <dbReference type="ARBA" id="ARBA00022737"/>
    </source>
</evidence>
<dbReference type="Gene3D" id="1.25.40.10">
    <property type="entry name" value="Tetratricopeptide repeat domain"/>
    <property type="match status" value="4"/>
</dbReference>
<dbReference type="FunFam" id="1.25.40.10:FF:000366">
    <property type="entry name" value="Pentatricopeptide (PPR) repeat-containing protein"/>
    <property type="match status" value="1"/>
</dbReference>
<name>A0A0K9PRY2_ZOSMR</name>
<dbReference type="Pfam" id="PF12854">
    <property type="entry name" value="PPR_1"/>
    <property type="match status" value="1"/>
</dbReference>
<dbReference type="Pfam" id="PF14432">
    <property type="entry name" value="DYW_deaminase"/>
    <property type="match status" value="1"/>
</dbReference>
<keyword evidence="1" id="KW-0677">Repeat</keyword>
<dbReference type="InterPro" id="IPR032867">
    <property type="entry name" value="DYW_dom"/>
</dbReference>
<evidence type="ECO:0000259" key="3">
    <source>
        <dbReference type="Pfam" id="PF14432"/>
    </source>
</evidence>
<dbReference type="NCBIfam" id="TIGR00756">
    <property type="entry name" value="PPR"/>
    <property type="match status" value="5"/>
</dbReference>
<reference evidence="5" key="1">
    <citation type="journal article" date="2016" name="Nature">
        <title>The genome of the seagrass Zostera marina reveals angiosperm adaptation to the sea.</title>
        <authorList>
            <person name="Olsen J.L."/>
            <person name="Rouze P."/>
            <person name="Verhelst B."/>
            <person name="Lin Y.-C."/>
            <person name="Bayer T."/>
            <person name="Collen J."/>
            <person name="Dattolo E."/>
            <person name="De Paoli E."/>
            <person name="Dittami S."/>
            <person name="Maumus F."/>
            <person name="Michel G."/>
            <person name="Kersting A."/>
            <person name="Lauritano C."/>
            <person name="Lohaus R."/>
            <person name="Toepel M."/>
            <person name="Tonon T."/>
            <person name="Vanneste K."/>
            <person name="Amirebrahimi M."/>
            <person name="Brakel J."/>
            <person name="Bostroem C."/>
            <person name="Chovatia M."/>
            <person name="Grimwood J."/>
            <person name="Jenkins J.W."/>
            <person name="Jueterbock A."/>
            <person name="Mraz A."/>
            <person name="Stam W.T."/>
            <person name="Tice H."/>
            <person name="Bornberg-Bauer E."/>
            <person name="Green P.J."/>
            <person name="Pearson G.A."/>
            <person name="Procaccini G."/>
            <person name="Duarte C.M."/>
            <person name="Schmutz J."/>
            <person name="Reusch T.B.H."/>
            <person name="Van de Peer Y."/>
        </authorList>
    </citation>
    <scope>NUCLEOTIDE SEQUENCE [LARGE SCALE GENOMIC DNA]</scope>
    <source>
        <strain evidence="5">cv. Finnish</strain>
    </source>
</reference>
<dbReference type="InterPro" id="IPR046960">
    <property type="entry name" value="PPR_At4g14850-like_plant"/>
</dbReference>
<dbReference type="InterPro" id="IPR002885">
    <property type="entry name" value="PPR_rpt"/>
</dbReference>
<gene>
    <name evidence="4" type="ORF">ZOSMA_177G00320</name>
</gene>
<dbReference type="PANTHER" id="PTHR47926">
    <property type="entry name" value="PENTATRICOPEPTIDE REPEAT-CONTAINING PROTEIN"/>
    <property type="match status" value="1"/>
</dbReference>
<dbReference type="PROSITE" id="PS51375">
    <property type="entry name" value="PPR"/>
    <property type="match status" value="3"/>
</dbReference>
<comment type="caution">
    <text evidence="4">The sequence shown here is derived from an EMBL/GenBank/DDBJ whole genome shotgun (WGS) entry which is preliminary data.</text>
</comment>
<dbReference type="FunFam" id="1.25.40.10:FF:000344">
    <property type="entry name" value="Pentatricopeptide repeat-containing protein"/>
    <property type="match status" value="1"/>
</dbReference>
<evidence type="ECO:0000313" key="5">
    <source>
        <dbReference type="Proteomes" id="UP000036987"/>
    </source>
</evidence>
<sequence length="591" mass="66553">MKCFDLMWKKPAVESVNGLLIQIQQCSISSPRTLPLIHARIIKSHCLQDGFLLTRLAHAYLTSDTPAPAKRIFTHFPKKPPLFLWNEMIKWYSRNRCFRESIDLYYLMASMGVRRNEFTFTFVLPACAGARSVLDGRIVHVDLVKIGYERNVFVATALVDMYCKCGEIGLARKVFDDVSSKGTAIFNAMVSGYVNNNEHGMAMAVFDSMQNSGVVSDAITMVSILQSCASLGALRRGRMIHDQIQRSSHLDINVYIGAALINMYARCGSIEDSRKVFDEMPDRDLISWTTLISGYGMHGLAKNAESLFTQMINSGIKPDAVAFVGILSSFGHCGMVDIGQNYFHRMTKEYRIEPTLEHYSCMVDMFGRAGKLDEAEEVIRTMGVAPDSGILGSLLNSCKLHLNVQVAERITEHILSIDPENAGWYVLMSNIYATAKNWNGVTKMRVLMKEKNLIKPPGWSSIEINGEIHSFLVFDQRHPDSTAIYDVMRNLESRIRIEGYVPDTSCVLRNVGEDLKLDMLCGHSERLAIAFGILRTGEGEVLRIMKNLRVCLDCHTATKFISRITGREIILRDSKRFHHFKDGSCSCGDYW</sequence>
<accession>A0A0K9PRY2</accession>
<dbReference type="OrthoDB" id="185373at2759"/>
<dbReference type="EMBL" id="LFYR01000664">
    <property type="protein sequence ID" value="KMZ71704.1"/>
    <property type="molecule type" value="Genomic_DNA"/>
</dbReference>
<feature type="repeat" description="PPR" evidence="2">
    <location>
        <begin position="284"/>
        <end position="318"/>
    </location>
</feature>
<feature type="domain" description="DYW" evidence="3">
    <location>
        <begin position="499"/>
        <end position="591"/>
    </location>
</feature>
<dbReference type="PANTHER" id="PTHR47926:SF391">
    <property type="entry name" value="TETRATRICOPEPTIDE-LIKE HELICAL DOMAIN SUPERFAMILY"/>
    <property type="match status" value="1"/>
</dbReference>
<dbReference type="AlphaFoldDB" id="A0A0K9PRY2"/>
<proteinExistence type="predicted"/>
<dbReference type="InterPro" id="IPR011990">
    <property type="entry name" value="TPR-like_helical_dom_sf"/>
</dbReference>
<dbReference type="OMA" id="WIHEQIK"/>
<dbReference type="Pfam" id="PF13041">
    <property type="entry name" value="PPR_2"/>
    <property type="match status" value="2"/>
</dbReference>
<dbReference type="Proteomes" id="UP000036987">
    <property type="component" value="Unassembled WGS sequence"/>
</dbReference>
<dbReference type="Pfam" id="PF01535">
    <property type="entry name" value="PPR"/>
    <property type="match status" value="2"/>
</dbReference>
<dbReference type="GO" id="GO:0009451">
    <property type="term" value="P:RNA modification"/>
    <property type="evidence" value="ECO:0000318"/>
    <property type="project" value="GO_Central"/>
</dbReference>
<dbReference type="GO" id="GO:0008270">
    <property type="term" value="F:zinc ion binding"/>
    <property type="evidence" value="ECO:0007669"/>
    <property type="project" value="InterPro"/>
</dbReference>
<protein>
    <submittedName>
        <fullName evidence="4">Pentatricopeptide repeat protein</fullName>
    </submittedName>
</protein>
<evidence type="ECO:0000313" key="4">
    <source>
        <dbReference type="EMBL" id="KMZ71704.1"/>
    </source>
</evidence>
<dbReference type="FunFam" id="1.25.40.10:FF:000031">
    <property type="entry name" value="Pentatricopeptide repeat-containing protein mitochondrial"/>
    <property type="match status" value="1"/>
</dbReference>
<evidence type="ECO:0000256" key="2">
    <source>
        <dbReference type="PROSITE-ProRule" id="PRU00708"/>
    </source>
</evidence>
<dbReference type="InterPro" id="IPR046848">
    <property type="entry name" value="E_motif"/>
</dbReference>
<feature type="repeat" description="PPR" evidence="2">
    <location>
        <begin position="253"/>
        <end position="283"/>
    </location>
</feature>